<comment type="pathway">
    <text evidence="5">Cofactor biosynthesis; nicotinate biosynthesis; nicotinate from nicotinamide: step 1/1.</text>
</comment>
<sequence>MLQQTTNHVLDDHSDVLVPLEERSIYKRISHLAGPLTPQLNENDLHRLQHTIFEEFKKLKIALIVVDFQNDFVSGSLSVQAGSAGEKPLEAIAPLNALIAECALDLMVFTQDWHPHNHISFVESACDSDRKIEQNTSCKEPKAFDRVLFEAPPVEQVLYPRHCVQGSWGAEIHPDLKIPQKAAFIRKGTHVFIDSYSAFHDNNGHTLRELEDLLKFHGITVVLVSGLAYDICVRHTLTDANKLGFLTGVLRDCRVIGLDSQRRRT</sequence>
<dbReference type="InterPro" id="IPR052347">
    <property type="entry name" value="Isochorismatase_Nicotinamidase"/>
</dbReference>
<keyword evidence="3" id="KW-0479">Metal-binding</keyword>
<evidence type="ECO:0000256" key="5">
    <source>
        <dbReference type="ARBA" id="ARBA00037900"/>
    </source>
</evidence>
<keyword evidence="2" id="KW-0662">Pyridine nucleotide biosynthesis</keyword>
<dbReference type="Proteomes" id="UP001331761">
    <property type="component" value="Unassembled WGS sequence"/>
</dbReference>
<evidence type="ECO:0000256" key="7">
    <source>
        <dbReference type="ARBA" id="ARBA00043224"/>
    </source>
</evidence>
<evidence type="ECO:0000313" key="10">
    <source>
        <dbReference type="Proteomes" id="UP001331761"/>
    </source>
</evidence>
<evidence type="ECO:0000256" key="2">
    <source>
        <dbReference type="ARBA" id="ARBA00022642"/>
    </source>
</evidence>
<evidence type="ECO:0000313" key="9">
    <source>
        <dbReference type="EMBL" id="KAK5984745.1"/>
    </source>
</evidence>
<comment type="similarity">
    <text evidence="1">Belongs to the isochorismatase family.</text>
</comment>
<dbReference type="SUPFAM" id="SSF52499">
    <property type="entry name" value="Isochorismatase-like hydrolases"/>
    <property type="match status" value="1"/>
</dbReference>
<reference evidence="9 10" key="1">
    <citation type="submission" date="2019-10" db="EMBL/GenBank/DDBJ databases">
        <title>Assembly and Annotation for the nematode Trichostrongylus colubriformis.</title>
        <authorList>
            <person name="Martin J."/>
        </authorList>
    </citation>
    <scope>NUCLEOTIDE SEQUENCE [LARGE SCALE GENOMIC DNA]</scope>
    <source>
        <strain evidence="9">G859</strain>
        <tissue evidence="9">Whole worm</tissue>
    </source>
</reference>
<dbReference type="GO" id="GO:0019363">
    <property type="term" value="P:pyridine nucleotide biosynthetic process"/>
    <property type="evidence" value="ECO:0007669"/>
    <property type="project" value="UniProtKB-KW"/>
</dbReference>
<comment type="caution">
    <text evidence="9">The sequence shown here is derived from an EMBL/GenBank/DDBJ whole genome shotgun (WGS) entry which is preliminary data.</text>
</comment>
<dbReference type="EMBL" id="WIXE01002515">
    <property type="protein sequence ID" value="KAK5984745.1"/>
    <property type="molecule type" value="Genomic_DNA"/>
</dbReference>
<evidence type="ECO:0000256" key="6">
    <source>
        <dbReference type="ARBA" id="ARBA00039017"/>
    </source>
</evidence>
<evidence type="ECO:0000259" key="8">
    <source>
        <dbReference type="Pfam" id="PF00857"/>
    </source>
</evidence>
<feature type="domain" description="Isochorismatase-like" evidence="8">
    <location>
        <begin position="62"/>
        <end position="253"/>
    </location>
</feature>
<organism evidence="9 10">
    <name type="scientific">Trichostrongylus colubriformis</name>
    <name type="common">Black scour worm</name>
    <dbReference type="NCBI Taxonomy" id="6319"/>
    <lineage>
        <taxon>Eukaryota</taxon>
        <taxon>Metazoa</taxon>
        <taxon>Ecdysozoa</taxon>
        <taxon>Nematoda</taxon>
        <taxon>Chromadorea</taxon>
        <taxon>Rhabditida</taxon>
        <taxon>Rhabditina</taxon>
        <taxon>Rhabditomorpha</taxon>
        <taxon>Strongyloidea</taxon>
        <taxon>Trichostrongylidae</taxon>
        <taxon>Trichostrongylus</taxon>
    </lineage>
</organism>
<dbReference type="EC" id="3.5.1.19" evidence="6"/>
<dbReference type="AlphaFoldDB" id="A0AAN8G6N0"/>
<dbReference type="InterPro" id="IPR036380">
    <property type="entry name" value="Isochorismatase-like_sf"/>
</dbReference>
<dbReference type="PANTHER" id="PTHR11080">
    <property type="entry name" value="PYRAZINAMIDASE/NICOTINAMIDASE"/>
    <property type="match status" value="1"/>
</dbReference>
<dbReference type="Gene3D" id="3.40.50.850">
    <property type="entry name" value="Isochorismatase-like"/>
    <property type="match status" value="1"/>
</dbReference>
<proteinExistence type="inferred from homology"/>
<keyword evidence="10" id="KW-1185">Reference proteome</keyword>
<dbReference type="Pfam" id="PF00857">
    <property type="entry name" value="Isochorismatase"/>
    <property type="match status" value="1"/>
</dbReference>
<gene>
    <name evidence="9" type="ORF">GCK32_014870</name>
</gene>
<evidence type="ECO:0000256" key="1">
    <source>
        <dbReference type="ARBA" id="ARBA00006336"/>
    </source>
</evidence>
<dbReference type="PANTHER" id="PTHR11080:SF2">
    <property type="entry name" value="LD05707P"/>
    <property type="match status" value="1"/>
</dbReference>
<evidence type="ECO:0000256" key="3">
    <source>
        <dbReference type="ARBA" id="ARBA00022723"/>
    </source>
</evidence>
<protein>
    <recommendedName>
        <fullName evidence="6">nicotinamidase</fullName>
        <ecNumber evidence="6">3.5.1.19</ecNumber>
    </recommendedName>
    <alternativeName>
        <fullName evidence="7">Nicotinamide deamidase</fullName>
    </alternativeName>
</protein>
<accession>A0AAN8G6N0</accession>
<dbReference type="GO" id="GO:0008936">
    <property type="term" value="F:nicotinamidase activity"/>
    <property type="evidence" value="ECO:0007669"/>
    <property type="project" value="UniProtKB-EC"/>
</dbReference>
<name>A0AAN8G6N0_TRICO</name>
<evidence type="ECO:0000256" key="4">
    <source>
        <dbReference type="ARBA" id="ARBA00022801"/>
    </source>
</evidence>
<dbReference type="GO" id="GO:0046872">
    <property type="term" value="F:metal ion binding"/>
    <property type="evidence" value="ECO:0007669"/>
    <property type="project" value="UniProtKB-KW"/>
</dbReference>
<keyword evidence="4" id="KW-0378">Hydrolase</keyword>
<dbReference type="InterPro" id="IPR000868">
    <property type="entry name" value="Isochorismatase-like_dom"/>
</dbReference>